<reference evidence="4" key="1">
    <citation type="submission" date="2012-12" db="EMBL/GenBank/DDBJ databases">
        <authorList>
            <person name="Hellsten U."/>
            <person name="Grimwood J."/>
            <person name="Chapman J.A."/>
            <person name="Shapiro H."/>
            <person name="Aerts A."/>
            <person name="Otillar R.P."/>
            <person name="Terry A.Y."/>
            <person name="Boore J.L."/>
            <person name="Simakov O."/>
            <person name="Marletaz F."/>
            <person name="Cho S.-J."/>
            <person name="Edsinger-Gonzales E."/>
            <person name="Havlak P."/>
            <person name="Kuo D.-H."/>
            <person name="Larsson T."/>
            <person name="Lv J."/>
            <person name="Arendt D."/>
            <person name="Savage R."/>
            <person name="Osoegawa K."/>
            <person name="de Jong P."/>
            <person name="Lindberg D.R."/>
            <person name="Seaver E.C."/>
            <person name="Weisblat D.A."/>
            <person name="Putnam N.H."/>
            <person name="Grigoriev I.V."/>
            <person name="Rokhsar D.S."/>
        </authorList>
    </citation>
    <scope>NUCLEOTIDE SEQUENCE</scope>
    <source>
        <strain evidence="4">I ESC-2004</strain>
    </source>
</reference>
<proteinExistence type="predicted"/>
<accession>R7UAV8</accession>
<dbReference type="EMBL" id="KB306063">
    <property type="protein sequence ID" value="ELU00402.1"/>
    <property type="molecule type" value="Genomic_DNA"/>
</dbReference>
<dbReference type="EMBL" id="AMQN01026149">
    <property type="status" value="NOT_ANNOTATED_CDS"/>
    <property type="molecule type" value="Genomic_DNA"/>
</dbReference>
<dbReference type="OMA" id="WISFNNG"/>
<feature type="non-terminal residue" evidence="2">
    <location>
        <position position="258"/>
    </location>
</feature>
<feature type="domain" description="Farnesoic acid O-methyl transferase" evidence="1">
    <location>
        <begin position="1"/>
        <end position="114"/>
    </location>
</feature>
<evidence type="ECO:0000313" key="4">
    <source>
        <dbReference type="Proteomes" id="UP000014760"/>
    </source>
</evidence>
<reference evidence="2 4" key="2">
    <citation type="journal article" date="2013" name="Nature">
        <title>Insights into bilaterian evolution from three spiralian genomes.</title>
        <authorList>
            <person name="Simakov O."/>
            <person name="Marletaz F."/>
            <person name="Cho S.J."/>
            <person name="Edsinger-Gonzales E."/>
            <person name="Havlak P."/>
            <person name="Hellsten U."/>
            <person name="Kuo D.H."/>
            <person name="Larsson T."/>
            <person name="Lv J."/>
            <person name="Arendt D."/>
            <person name="Savage R."/>
            <person name="Osoegawa K."/>
            <person name="de Jong P."/>
            <person name="Grimwood J."/>
            <person name="Chapman J.A."/>
            <person name="Shapiro H."/>
            <person name="Aerts A."/>
            <person name="Otillar R.P."/>
            <person name="Terry A.Y."/>
            <person name="Boore J.L."/>
            <person name="Grigoriev I.V."/>
            <person name="Lindberg D.R."/>
            <person name="Seaver E.C."/>
            <person name="Weisblat D.A."/>
            <person name="Putnam N.H."/>
            <person name="Rokhsar D.S."/>
        </authorList>
    </citation>
    <scope>NUCLEOTIDE SEQUENCE</scope>
    <source>
        <strain evidence="2 4">I ESC-2004</strain>
    </source>
</reference>
<evidence type="ECO:0000313" key="2">
    <source>
        <dbReference type="EMBL" id="ELU00402.1"/>
    </source>
</evidence>
<dbReference type="InterPro" id="IPR022041">
    <property type="entry name" value="Methyltransf_FA"/>
</dbReference>
<protein>
    <recommendedName>
        <fullName evidence="1">Farnesoic acid O-methyl transferase domain-containing protein</fullName>
    </recommendedName>
</protein>
<reference evidence="3" key="3">
    <citation type="submission" date="2015-06" db="UniProtKB">
        <authorList>
            <consortium name="EnsemblMetazoa"/>
        </authorList>
    </citation>
    <scope>IDENTIFICATION</scope>
</reference>
<organism evidence="2">
    <name type="scientific">Capitella teleta</name>
    <name type="common">Polychaete worm</name>
    <dbReference type="NCBI Taxonomy" id="283909"/>
    <lineage>
        <taxon>Eukaryota</taxon>
        <taxon>Metazoa</taxon>
        <taxon>Spiralia</taxon>
        <taxon>Lophotrochozoa</taxon>
        <taxon>Annelida</taxon>
        <taxon>Polychaeta</taxon>
        <taxon>Sedentaria</taxon>
        <taxon>Scolecida</taxon>
        <taxon>Capitellidae</taxon>
        <taxon>Capitella</taxon>
    </lineage>
</organism>
<name>R7UAV8_CAPTE</name>
<dbReference type="HOGENOM" id="CLU_1055876_0_0_1"/>
<feature type="domain" description="Farnesoic acid O-methyl transferase" evidence="1">
    <location>
        <begin position="141"/>
        <end position="258"/>
    </location>
</feature>
<gene>
    <name evidence="2" type="ORF">CAPTEDRAFT_67451</name>
</gene>
<dbReference type="EnsemblMetazoa" id="CapteT67451">
    <property type="protein sequence ID" value="CapteP67451"/>
    <property type="gene ID" value="CapteG67451"/>
</dbReference>
<dbReference type="AlphaFoldDB" id="R7UAV8"/>
<dbReference type="PANTHER" id="PTHR36695">
    <property type="entry name" value="AGAP008648-PA"/>
    <property type="match status" value="1"/>
</dbReference>
<sequence>IRVKACSNAKIILTTTKNSSSDRYELTIGEDGNTRSSIIRITSSTTKPVVIDTPELLSCNQMKEFYISWEDGLIAISMGHNLDYLFISLNDPEPLDIKYLSVRTIGSLPGEWQIPHVHAMLHTPDQWGFNYAWTSTLGLNHLVVGIRACSGSQLALGLLPLTTTVSTYQIIIGGWGNTKSVIRTSVAAEEDGVVSVQTPDILACDEIKMFWIGWSSTKLSVGYGKVPFKAEFMGLAVDHLDHITNVGFSTGFGSSGDW</sequence>
<dbReference type="Pfam" id="PF12248">
    <property type="entry name" value="Methyltransf_FA"/>
    <property type="match status" value="2"/>
</dbReference>
<dbReference type="PANTHER" id="PTHR36695:SF12">
    <property type="entry name" value="AGAP008648-PA"/>
    <property type="match status" value="1"/>
</dbReference>
<keyword evidence="4" id="KW-1185">Reference proteome</keyword>
<evidence type="ECO:0000313" key="3">
    <source>
        <dbReference type="EnsemblMetazoa" id="CapteP67451"/>
    </source>
</evidence>
<dbReference type="Proteomes" id="UP000014760">
    <property type="component" value="Unassembled WGS sequence"/>
</dbReference>
<dbReference type="OrthoDB" id="6044186at2759"/>
<evidence type="ECO:0000259" key="1">
    <source>
        <dbReference type="Pfam" id="PF12248"/>
    </source>
</evidence>
<dbReference type="STRING" id="283909.R7UAV8"/>
<feature type="non-terminal residue" evidence="2">
    <location>
        <position position="1"/>
    </location>
</feature>